<dbReference type="InterPro" id="IPR050445">
    <property type="entry name" value="Bact_polysacc_biosynth/exp"/>
</dbReference>
<dbReference type="Proteomes" id="UP000278036">
    <property type="component" value="Unassembled WGS sequence"/>
</dbReference>
<keyword evidence="2" id="KW-0812">Transmembrane</keyword>
<feature type="coiled-coil region" evidence="1">
    <location>
        <begin position="175"/>
        <end position="202"/>
    </location>
</feature>
<dbReference type="InParanoid" id="A0A3A9J3P2"/>
<keyword evidence="1" id="KW-0175">Coiled coil</keyword>
<dbReference type="GO" id="GO:0004713">
    <property type="term" value="F:protein tyrosine kinase activity"/>
    <property type="evidence" value="ECO:0007669"/>
    <property type="project" value="TreeGrafter"/>
</dbReference>
<dbReference type="OrthoDB" id="1523414at2"/>
<organism evidence="3 6">
    <name type="scientific">Teichococcus wenyumeiae</name>
    <dbReference type="NCBI Taxonomy" id="2478470"/>
    <lineage>
        <taxon>Bacteria</taxon>
        <taxon>Pseudomonadati</taxon>
        <taxon>Pseudomonadota</taxon>
        <taxon>Alphaproteobacteria</taxon>
        <taxon>Acetobacterales</taxon>
        <taxon>Roseomonadaceae</taxon>
        <taxon>Roseomonas</taxon>
    </lineage>
</organism>
<sequence>MLWRRRFFLLLVGLPTLIAAIYLYGIAAGQYVSEARFVVRGQQESRGSTSSSLGEMLGAAAGFKQVPAEALTVRDYLESHDAIESLKTRIGLVEIYRRPEADFLARLWSPDLPAELMALYYHHMNTVTVDNTGGITTIRARAFRPEDAHRVAEEQLRLSEEFVNKLSSRAREASVNFAQGELRRAEERVIAAQTAITEWRQREQAVDPVSLAQINQAGFAALEKELNTARTELQEKSAFMRPDNPQIATLRNRIQALQARIRIERDRLTTGAEALPERISVFERLAQEREFANKQLASATASLEMARMEAQRQQLFLARVVEPNMAEYPLYPRAAIFLISFFAVLSMLYGVGWLLLAGVREHAL</sequence>
<keyword evidence="2" id="KW-1133">Transmembrane helix</keyword>
<dbReference type="GO" id="GO:0005886">
    <property type="term" value="C:plasma membrane"/>
    <property type="evidence" value="ECO:0007669"/>
    <property type="project" value="TreeGrafter"/>
</dbReference>
<dbReference type="EMBL" id="RAQU01000215">
    <property type="protein sequence ID" value="RKK01817.1"/>
    <property type="molecule type" value="Genomic_DNA"/>
</dbReference>
<keyword evidence="2" id="KW-0472">Membrane</keyword>
<reference evidence="3 6" key="1">
    <citation type="submission" date="2018-09" db="EMBL/GenBank/DDBJ databases">
        <title>Roseomonas sp. nov., isolated from feces of Tibetan antelopes in the Qinghai-Tibet plateau, China.</title>
        <authorList>
            <person name="Tian Z."/>
        </authorList>
    </citation>
    <scope>NUCLEOTIDE SEQUENCE [LARGE SCALE GENOMIC DNA]</scope>
    <source>
        <strain evidence="4 5">Z23</strain>
        <strain evidence="3 6">Z24</strain>
    </source>
</reference>
<comment type="caution">
    <text evidence="3">The sequence shown here is derived from an EMBL/GenBank/DDBJ whole genome shotgun (WGS) entry which is preliminary data.</text>
</comment>
<keyword evidence="5" id="KW-1185">Reference proteome</keyword>
<gene>
    <name evidence="3" type="ORF">D6Z83_23000</name>
    <name evidence="4" type="ORF">EBE87_12945</name>
</gene>
<evidence type="ECO:0000256" key="1">
    <source>
        <dbReference type="SAM" id="Coils"/>
    </source>
</evidence>
<name>A0A3A9J3P2_9PROT</name>
<dbReference type="PANTHER" id="PTHR32309">
    <property type="entry name" value="TYROSINE-PROTEIN KINASE"/>
    <property type="match status" value="1"/>
</dbReference>
<accession>A0A3A9J3P2</accession>
<evidence type="ECO:0000313" key="3">
    <source>
        <dbReference type="EMBL" id="RKK01817.1"/>
    </source>
</evidence>
<feature type="transmembrane region" description="Helical" evidence="2">
    <location>
        <begin position="334"/>
        <end position="356"/>
    </location>
</feature>
<proteinExistence type="predicted"/>
<evidence type="ECO:0000313" key="4">
    <source>
        <dbReference type="EMBL" id="RMI24584.1"/>
    </source>
</evidence>
<feature type="coiled-coil region" evidence="1">
    <location>
        <begin position="247"/>
        <end position="309"/>
    </location>
</feature>
<dbReference type="PANTHER" id="PTHR32309:SF13">
    <property type="entry name" value="FERRIC ENTEROBACTIN TRANSPORT PROTEIN FEPE"/>
    <property type="match status" value="1"/>
</dbReference>
<evidence type="ECO:0000256" key="2">
    <source>
        <dbReference type="SAM" id="Phobius"/>
    </source>
</evidence>
<evidence type="ECO:0000313" key="5">
    <source>
        <dbReference type="Proteomes" id="UP000274097"/>
    </source>
</evidence>
<protein>
    <submittedName>
        <fullName evidence="3">Capsule biosynthesis protein</fullName>
    </submittedName>
</protein>
<dbReference type="Proteomes" id="UP000274097">
    <property type="component" value="Unassembled WGS sequence"/>
</dbReference>
<evidence type="ECO:0000313" key="6">
    <source>
        <dbReference type="Proteomes" id="UP000278036"/>
    </source>
</evidence>
<dbReference type="EMBL" id="RFLX01000008">
    <property type="protein sequence ID" value="RMI24584.1"/>
    <property type="molecule type" value="Genomic_DNA"/>
</dbReference>
<dbReference type="AlphaFoldDB" id="A0A3A9J3P2"/>